<evidence type="ECO:0000256" key="1">
    <source>
        <dbReference type="SAM" id="SignalP"/>
    </source>
</evidence>
<proteinExistence type="predicted"/>
<evidence type="ECO:0000313" key="4">
    <source>
        <dbReference type="EMBL" id="QPF15330.1"/>
    </source>
</evidence>
<geneLocation type="plasmid" evidence="2">
    <name>pD72-2</name>
</geneLocation>
<gene>
    <name evidence="2" type="primary">traU</name>
    <name evidence="4" type="ORF">IMO23_19095</name>
</gene>
<name>A0A075X3W6_ACIBA</name>
<accession>A0A075X3W6</accession>
<dbReference type="EMBL" id="KM051846">
    <property type="protein sequence ID" value="AIH08021.1"/>
    <property type="molecule type" value="Genomic_DNA"/>
</dbReference>
<dbReference type="InterPro" id="IPR009649">
    <property type="entry name" value="TraU"/>
</dbReference>
<dbReference type="EMBL" id="CP062921">
    <property type="protein sequence ID" value="QPF15330.1"/>
    <property type="molecule type" value="Genomic_DNA"/>
</dbReference>
<dbReference type="Proteomes" id="UP000594659">
    <property type="component" value="Plasmid unnamed1836"/>
</dbReference>
<reference evidence="3" key="2">
    <citation type="journal article" date="2014" name="J. Antimicrob. Chemother.">
        <title>Carbapenem and amikacin resistance on a large conjugative Acinetobacter baumannii plasmid.</title>
        <authorList>
            <person name="Nigro S.J."/>
            <person name="Holt K.E."/>
            <person name="Pickard D."/>
            <person name="Hall R.M."/>
        </authorList>
    </citation>
    <scope>NUCLEOTIDE SEQUENCE</scope>
    <source>
        <strain evidence="3">D46</strain>
        <plasmid evidence="3">pD46-3</plasmid>
    </source>
</reference>
<evidence type="ECO:0000313" key="5">
    <source>
        <dbReference type="Proteomes" id="UP000594659"/>
    </source>
</evidence>
<dbReference type="EMBL" id="KM977710">
    <property type="protein sequence ID" value="AIZ49318.1"/>
    <property type="molecule type" value="Genomic_DNA"/>
</dbReference>
<dbReference type="Pfam" id="PF06834">
    <property type="entry name" value="TraU"/>
    <property type="match status" value="1"/>
</dbReference>
<evidence type="ECO:0000313" key="2">
    <source>
        <dbReference type="EMBL" id="AIH08021.1"/>
    </source>
</evidence>
<dbReference type="RefSeq" id="WP_005134276.1">
    <property type="nucleotide sequence ID" value="NC_025111.1"/>
</dbReference>
<reference evidence="2" key="1">
    <citation type="journal article" date="2014" name="J. Antimicrob. Chemother.">
        <title>Amikacin resistance plasmids in extensively antibiotic-resistant GC2 Acinetobacter baumannii from two Australian hospitals.</title>
        <authorList>
            <person name="Nigro S.J."/>
            <person name="Hall R.M."/>
        </authorList>
    </citation>
    <scope>NUCLEOTIDE SEQUENCE</scope>
    <source>
        <strain evidence="2">D72</strain>
        <plasmid evidence="2">pD72-2</plasmid>
    </source>
</reference>
<reference evidence="4 5" key="3">
    <citation type="submission" date="2020-09" db="EMBL/GenBank/DDBJ databases">
        <title>Resistance determinants and their genetic context in bacteria from a longitudinal study of pigs reared under conventional and antibiotic-free husbandry practices.</title>
        <authorList>
            <person name="Poulin-Laprade D."/>
            <person name="Brouard J.-S."/>
            <person name="Gagnon N."/>
            <person name="Turcotte A."/>
            <person name="Langlois A."/>
            <person name="Matte J.J."/>
            <person name="Carrillo C.D."/>
            <person name="Zaheer R."/>
            <person name="McAllister T."/>
            <person name="Topp E."/>
            <person name="Talbot G."/>
        </authorList>
    </citation>
    <scope>NUCLEOTIDE SEQUENCE [LARGE SCALE GENOMIC DNA]</scope>
    <source>
        <strain evidence="4 5">Res13-Abat-PEA21-P4-01-A</strain>
        <plasmid evidence="4 5">unnamed1836</plasmid>
    </source>
</reference>
<geneLocation type="plasmid" evidence="4 5">
    <name>unnamed1836</name>
</geneLocation>
<keyword evidence="2" id="KW-0614">Plasmid</keyword>
<geneLocation type="plasmid" evidence="3">
    <name>pD46-3</name>
</geneLocation>
<sequence length="347" mass="38511">MKKFFTILFLLIFTNLSFAADSGSNNNGSKSLRCPGEFANPISDICWSCIFPISMGGMPLWKGGQEDNSNPSQLFCSCAVPRIYLGIQTGFWEPVRRVDVTRTPYCMVSLGTELDVGVEAPEGEVRLHDDNNRHSFYQAHWYTDPIMMWLEVIYEHPCTETGYFDIGYMTELDPMWNDDELSAILSPEAALFTNPLTQAACAGDCVLASAGFGSNGLFWCAGCNGSIYPLNGNVGAHVSHIQASSLIAQRLAAKMHRQFLTWGTNGEAGLCGVYPQPIMDKTAYKYQMLYPVAQTKKINGKCCQPFGRTTSVWGAGKSWPVTGEHFSYELFRKKNCCLGPISPFYVY</sequence>
<evidence type="ECO:0000313" key="3">
    <source>
        <dbReference type="EMBL" id="AIZ49318.1"/>
    </source>
</evidence>
<dbReference type="AlphaFoldDB" id="A0A075X3W6"/>
<feature type="chain" id="PRO_5009035253" evidence="1">
    <location>
        <begin position="20"/>
        <end position="347"/>
    </location>
</feature>
<protein>
    <submittedName>
        <fullName evidence="2 4">TraU</fullName>
    </submittedName>
</protein>
<keyword evidence="1" id="KW-0732">Signal</keyword>
<organism evidence="2">
    <name type="scientific">Acinetobacter baumannii</name>
    <dbReference type="NCBI Taxonomy" id="470"/>
    <lineage>
        <taxon>Bacteria</taxon>
        <taxon>Pseudomonadati</taxon>
        <taxon>Pseudomonadota</taxon>
        <taxon>Gammaproteobacteria</taxon>
        <taxon>Moraxellales</taxon>
        <taxon>Moraxellaceae</taxon>
        <taxon>Acinetobacter</taxon>
        <taxon>Acinetobacter calcoaceticus/baumannii complex</taxon>
    </lineage>
</organism>
<dbReference type="NCBIfam" id="NF010297">
    <property type="entry name" value="PRK13737.1"/>
    <property type="match status" value="1"/>
</dbReference>
<feature type="signal peptide" evidence="1">
    <location>
        <begin position="1"/>
        <end position="19"/>
    </location>
</feature>